<dbReference type="EMBL" id="GL890971">
    <property type="protein sequence ID" value="EGJ28948.1"/>
    <property type="molecule type" value="Genomic_DNA"/>
</dbReference>
<dbReference type="HOGENOM" id="CLU_737332_0_0_3"/>
<name>F4Y2V4_9CYAN</name>
<organism evidence="1 2">
    <name type="scientific">Moorena producens 3L</name>
    <dbReference type="NCBI Taxonomy" id="489825"/>
    <lineage>
        <taxon>Bacteria</taxon>
        <taxon>Bacillati</taxon>
        <taxon>Cyanobacteriota</taxon>
        <taxon>Cyanophyceae</taxon>
        <taxon>Coleofasciculales</taxon>
        <taxon>Coleofasciculaceae</taxon>
        <taxon>Moorena</taxon>
    </lineage>
</organism>
<evidence type="ECO:0000313" key="2">
    <source>
        <dbReference type="Proteomes" id="UP000003959"/>
    </source>
</evidence>
<dbReference type="SUPFAM" id="SSF48452">
    <property type="entry name" value="TPR-like"/>
    <property type="match status" value="1"/>
</dbReference>
<dbReference type="Gene3D" id="1.25.40.10">
    <property type="entry name" value="Tetratricopeptide repeat domain"/>
    <property type="match status" value="1"/>
</dbReference>
<dbReference type="Proteomes" id="UP000003959">
    <property type="component" value="Unassembled WGS sequence"/>
</dbReference>
<protein>
    <submittedName>
        <fullName evidence="1">Uncharacterized protein</fullName>
    </submittedName>
</protein>
<evidence type="ECO:0000313" key="1">
    <source>
        <dbReference type="EMBL" id="EGJ28948.1"/>
    </source>
</evidence>
<dbReference type="InterPro" id="IPR019734">
    <property type="entry name" value="TPR_rpt"/>
</dbReference>
<reference evidence="2" key="1">
    <citation type="journal article" date="2011" name="Proc. Natl. Acad. Sci. U.S.A.">
        <title>Genomic insights into the physiology and ecology of the marine filamentous cyanobacterium Lyngbya majuscula.</title>
        <authorList>
            <person name="Jones A.C."/>
            <person name="Monroe E.A."/>
            <person name="Podell S."/>
            <person name="Hess W.R."/>
            <person name="Klages S."/>
            <person name="Esquenazi E."/>
            <person name="Niessen S."/>
            <person name="Hoover H."/>
            <person name="Rothmann M."/>
            <person name="Lasken R.S."/>
            <person name="Yates J.R.III."/>
            <person name="Reinhardt R."/>
            <person name="Kube M."/>
            <person name="Burkart M.D."/>
            <person name="Allen E.E."/>
            <person name="Dorrestein P.C."/>
            <person name="Gerwick W.H."/>
            <person name="Gerwick L."/>
        </authorList>
    </citation>
    <scope>NUCLEOTIDE SEQUENCE [LARGE SCALE GENOMIC DNA]</scope>
    <source>
        <strain evidence="2">3L</strain>
    </source>
</reference>
<accession>F4Y2V4</accession>
<dbReference type="OrthoDB" id="182122at2"/>
<dbReference type="eggNOG" id="COG3914">
    <property type="taxonomic scope" value="Bacteria"/>
</dbReference>
<sequence length="375" mass="42843">MTNWQQQAEQYLIQGDYSKAASLYEQAIEAEPDVIAYYWHLGLLFLLQGQETEAQTTWLLVMAEAESDQVETWTEELLQVLQTEAERRQKLADYAVAWAIRQHMREICPTDLTNLLEIIALSIKLETFRGDDLTELGVISLLQTQPTVECNQQLLKEVLGQILEAEPLHPTSLEFTEACLAYLPNPEVWFWPLLSACMKIGHTLKQPTIAAGFLERYRSLDLHNPQNIEILRHLATFYQNARNYDQGIETAKLCYSLSESLPDKISGINLVLRGIMNAGGYWPEVTGACQTLESLLVSLIKEQPANLSDVETLRLLTPFFSLAHVQDQPSHFRPILNQMAEVFQRNIRDYTKERAEWYGSPQASRLKACSPPFRN</sequence>
<keyword evidence="2" id="KW-1185">Reference proteome</keyword>
<proteinExistence type="predicted"/>
<dbReference type="RefSeq" id="WP_008190874.1">
    <property type="nucleotide sequence ID" value="NZ_GL890971.1"/>
</dbReference>
<dbReference type="InterPro" id="IPR011990">
    <property type="entry name" value="TPR-like_helical_dom_sf"/>
</dbReference>
<dbReference type="SMART" id="SM00028">
    <property type="entry name" value="TPR"/>
    <property type="match status" value="3"/>
</dbReference>
<dbReference type="AlphaFoldDB" id="F4Y2V4"/>
<gene>
    <name evidence="1" type="ORF">LYNGBM3L_68540</name>
</gene>